<dbReference type="RefSeq" id="XP_007774540.1">
    <property type="nucleotide sequence ID" value="XM_007776350.1"/>
</dbReference>
<protein>
    <submittedName>
        <fullName evidence="5">TPR-like protein</fullName>
    </submittedName>
</protein>
<dbReference type="InterPro" id="IPR036869">
    <property type="entry name" value="J_dom_sf"/>
</dbReference>
<dbReference type="PANTHER" id="PTHR44200:SF1">
    <property type="entry name" value="DNAJ HOMOLOG SUBFAMILY C MEMBER 7"/>
    <property type="match status" value="1"/>
</dbReference>
<dbReference type="PANTHER" id="PTHR44200">
    <property type="entry name" value="DNAJ HOMOLOG SUBFAMILY C MEMBER 7"/>
    <property type="match status" value="1"/>
</dbReference>
<dbReference type="PROSITE" id="PS00636">
    <property type="entry name" value="DNAJ_1"/>
    <property type="match status" value="1"/>
</dbReference>
<feature type="region of interest" description="Disordered" evidence="3">
    <location>
        <begin position="457"/>
        <end position="481"/>
    </location>
</feature>
<keyword evidence="1" id="KW-0802">TPR repeat</keyword>
<feature type="domain" description="J" evidence="4">
    <location>
        <begin position="405"/>
        <end position="466"/>
    </location>
</feature>
<proteinExistence type="predicted"/>
<keyword evidence="2" id="KW-0175">Coiled coil</keyword>
<dbReference type="InterPro" id="IPR011990">
    <property type="entry name" value="TPR-like_helical_dom_sf"/>
</dbReference>
<dbReference type="KEGG" id="cput:CONPUDRAFT_140111"/>
<gene>
    <name evidence="5" type="ORF">CONPUDRAFT_140111</name>
</gene>
<evidence type="ECO:0000259" key="4">
    <source>
        <dbReference type="PROSITE" id="PS50076"/>
    </source>
</evidence>
<dbReference type="Gene3D" id="1.25.40.10">
    <property type="entry name" value="Tetratricopeptide repeat domain"/>
    <property type="match status" value="1"/>
</dbReference>
<dbReference type="Pfam" id="PF13432">
    <property type="entry name" value="TPR_16"/>
    <property type="match status" value="2"/>
</dbReference>
<dbReference type="Gene3D" id="1.10.287.110">
    <property type="entry name" value="DnaJ domain"/>
    <property type="match status" value="1"/>
</dbReference>
<dbReference type="InterPro" id="IPR018253">
    <property type="entry name" value="DnaJ_domain_CS"/>
</dbReference>
<keyword evidence="6" id="KW-1185">Reference proteome</keyword>
<evidence type="ECO:0000256" key="1">
    <source>
        <dbReference type="PROSITE-ProRule" id="PRU00339"/>
    </source>
</evidence>
<dbReference type="InterPro" id="IPR001623">
    <property type="entry name" value="DnaJ_domain"/>
</dbReference>
<evidence type="ECO:0000256" key="3">
    <source>
        <dbReference type="SAM" id="MobiDB-lite"/>
    </source>
</evidence>
<dbReference type="SUPFAM" id="SSF48452">
    <property type="entry name" value="TPR-like"/>
    <property type="match status" value="1"/>
</dbReference>
<accession>A0A5M3M7T6</accession>
<feature type="repeat" description="TPR" evidence="1">
    <location>
        <begin position="224"/>
        <end position="257"/>
    </location>
</feature>
<reference evidence="6" key="1">
    <citation type="journal article" date="2012" name="Science">
        <title>The Paleozoic origin of enzymatic lignin decomposition reconstructed from 31 fungal genomes.</title>
        <authorList>
            <person name="Floudas D."/>
            <person name="Binder M."/>
            <person name="Riley R."/>
            <person name="Barry K."/>
            <person name="Blanchette R.A."/>
            <person name="Henrissat B."/>
            <person name="Martinez A.T."/>
            <person name="Otillar R."/>
            <person name="Spatafora J.W."/>
            <person name="Yadav J.S."/>
            <person name="Aerts A."/>
            <person name="Benoit I."/>
            <person name="Boyd A."/>
            <person name="Carlson A."/>
            <person name="Copeland A."/>
            <person name="Coutinho P.M."/>
            <person name="de Vries R.P."/>
            <person name="Ferreira P."/>
            <person name="Findley K."/>
            <person name="Foster B."/>
            <person name="Gaskell J."/>
            <person name="Glotzer D."/>
            <person name="Gorecki P."/>
            <person name="Heitman J."/>
            <person name="Hesse C."/>
            <person name="Hori C."/>
            <person name="Igarashi K."/>
            <person name="Jurgens J.A."/>
            <person name="Kallen N."/>
            <person name="Kersten P."/>
            <person name="Kohler A."/>
            <person name="Kuees U."/>
            <person name="Kumar T.K.A."/>
            <person name="Kuo A."/>
            <person name="LaButti K."/>
            <person name="Larrondo L.F."/>
            <person name="Lindquist E."/>
            <person name="Ling A."/>
            <person name="Lombard V."/>
            <person name="Lucas S."/>
            <person name="Lundell T."/>
            <person name="Martin R."/>
            <person name="McLaughlin D.J."/>
            <person name="Morgenstern I."/>
            <person name="Morin E."/>
            <person name="Murat C."/>
            <person name="Nagy L.G."/>
            <person name="Nolan M."/>
            <person name="Ohm R.A."/>
            <person name="Patyshakuliyeva A."/>
            <person name="Rokas A."/>
            <person name="Ruiz-Duenas F.J."/>
            <person name="Sabat G."/>
            <person name="Salamov A."/>
            <person name="Samejima M."/>
            <person name="Schmutz J."/>
            <person name="Slot J.C."/>
            <person name="St John F."/>
            <person name="Stenlid J."/>
            <person name="Sun H."/>
            <person name="Sun S."/>
            <person name="Syed K."/>
            <person name="Tsang A."/>
            <person name="Wiebenga A."/>
            <person name="Young D."/>
            <person name="Pisabarro A."/>
            <person name="Eastwood D.C."/>
            <person name="Martin F."/>
            <person name="Cullen D."/>
            <person name="Grigoriev I.V."/>
            <person name="Hibbett D.S."/>
        </authorList>
    </citation>
    <scope>NUCLEOTIDE SEQUENCE [LARGE SCALE GENOMIC DNA]</scope>
    <source>
        <strain evidence="6">RWD-64-598 SS2</strain>
    </source>
</reference>
<dbReference type="SUPFAM" id="SSF46565">
    <property type="entry name" value="Chaperone J-domain"/>
    <property type="match status" value="1"/>
</dbReference>
<dbReference type="PRINTS" id="PR00625">
    <property type="entry name" value="JDOMAIN"/>
</dbReference>
<dbReference type="PROSITE" id="PS50005">
    <property type="entry name" value="TPR"/>
    <property type="match status" value="2"/>
</dbReference>
<feature type="coiled-coil region" evidence="2">
    <location>
        <begin position="377"/>
        <end position="404"/>
    </location>
</feature>
<dbReference type="OrthoDB" id="10250354at2759"/>
<feature type="region of interest" description="Disordered" evidence="3">
    <location>
        <begin position="1"/>
        <end position="30"/>
    </location>
</feature>
<dbReference type="Proteomes" id="UP000053558">
    <property type="component" value="Unassembled WGS sequence"/>
</dbReference>
<dbReference type="EMBL" id="JH711589">
    <property type="protein sequence ID" value="EIW75107.1"/>
    <property type="molecule type" value="Genomic_DNA"/>
</dbReference>
<feature type="compositionally biased region" description="Basic residues" evidence="3">
    <location>
        <begin position="1"/>
        <end position="13"/>
    </location>
</feature>
<organism evidence="5 6">
    <name type="scientific">Coniophora puteana (strain RWD-64-598)</name>
    <name type="common">Brown rot fungus</name>
    <dbReference type="NCBI Taxonomy" id="741705"/>
    <lineage>
        <taxon>Eukaryota</taxon>
        <taxon>Fungi</taxon>
        <taxon>Dikarya</taxon>
        <taxon>Basidiomycota</taxon>
        <taxon>Agaricomycotina</taxon>
        <taxon>Agaricomycetes</taxon>
        <taxon>Agaricomycetidae</taxon>
        <taxon>Boletales</taxon>
        <taxon>Coniophorineae</taxon>
        <taxon>Coniophoraceae</taxon>
        <taxon>Coniophora</taxon>
    </lineage>
</organism>
<comment type="caution">
    <text evidence="5">The sequence shown here is derived from an EMBL/GenBank/DDBJ whole genome shotgun (WGS) entry which is preliminary data.</text>
</comment>
<dbReference type="AlphaFoldDB" id="A0A5M3M7T6"/>
<evidence type="ECO:0000313" key="5">
    <source>
        <dbReference type="EMBL" id="EIW75107.1"/>
    </source>
</evidence>
<evidence type="ECO:0000256" key="2">
    <source>
        <dbReference type="SAM" id="Coils"/>
    </source>
</evidence>
<dbReference type="OMA" id="KMCLGLD"/>
<dbReference type="GeneID" id="19201457"/>
<sequence length="525" mass="56572">MAKGKSQKKHNRPANKYAAPPGDDPDKSAEQIKEEGNVAFKAQRYGDAIDLYSKAIDLAPHEAAYLTNRAAAYMALKRFRPALADCQSAATLQSTSTTGTSGAPPKTLLRLARCHLALGAPDPASAALRAALDTEPANAQAQALLDRVRELEAHLATFDGARARGEWALARLALDKCRQVVEREGGEVPLEWRLWKVDLELAKGNWDGASISANDALRYAPQSPEALTTRGLVLLLSGKLPQAKDHAASALRLDPAHAPAMHLRKRVREIERLKEEGNAAFKANRLDDALRMYDEALEHIGESDAEGRGGQIRATLLSNRATALSKLSRHEDAVLASSLALDLAPTFFKALRTRARAELALERFDEAVRDFGAALECAEAGAETRALKAELKKAEAALKRSKSKDYYKILGVGRECTEVEIKKAYRRESLKHHPDKGGDEEKFKLVVEAHAVLSDPQRRERYDLGEDEDGASSMGPGGADMDDIAQMFFQGGFGGGSAGAGGGNPFGGGGAGGFRFSTGGPHFQF</sequence>
<name>A0A5M3M7T6_CONPW</name>
<dbReference type="CDD" id="cd06257">
    <property type="entry name" value="DnaJ"/>
    <property type="match status" value="1"/>
</dbReference>
<evidence type="ECO:0000313" key="6">
    <source>
        <dbReference type="Proteomes" id="UP000053558"/>
    </source>
</evidence>
<dbReference type="Pfam" id="PF00226">
    <property type="entry name" value="DnaJ"/>
    <property type="match status" value="1"/>
</dbReference>
<dbReference type="PROSITE" id="PS50076">
    <property type="entry name" value="DNAJ_2"/>
    <property type="match status" value="1"/>
</dbReference>
<dbReference type="InterPro" id="IPR019734">
    <property type="entry name" value="TPR_rpt"/>
</dbReference>
<dbReference type="SMART" id="SM00271">
    <property type="entry name" value="DnaJ"/>
    <property type="match status" value="1"/>
</dbReference>
<feature type="repeat" description="TPR" evidence="1">
    <location>
        <begin position="29"/>
        <end position="62"/>
    </location>
</feature>
<dbReference type="InterPro" id="IPR052758">
    <property type="entry name" value="SRC_co-chaperone"/>
</dbReference>
<dbReference type="SMART" id="SM00028">
    <property type="entry name" value="TPR"/>
    <property type="match status" value="7"/>
</dbReference>